<organism evidence="1">
    <name type="scientific">marine sediment metagenome</name>
    <dbReference type="NCBI Taxonomy" id="412755"/>
    <lineage>
        <taxon>unclassified sequences</taxon>
        <taxon>metagenomes</taxon>
        <taxon>ecological metagenomes</taxon>
    </lineage>
</organism>
<name>A0A0F9TCQ1_9ZZZZ</name>
<dbReference type="EMBL" id="LAZR01000286">
    <property type="protein sequence ID" value="KKN76954.1"/>
    <property type="molecule type" value="Genomic_DNA"/>
</dbReference>
<comment type="caution">
    <text evidence="1">The sequence shown here is derived from an EMBL/GenBank/DDBJ whole genome shotgun (WGS) entry which is preliminary data.</text>
</comment>
<proteinExistence type="predicted"/>
<accession>A0A0F9TCQ1</accession>
<reference evidence="1" key="1">
    <citation type="journal article" date="2015" name="Nature">
        <title>Complex archaea that bridge the gap between prokaryotes and eukaryotes.</title>
        <authorList>
            <person name="Spang A."/>
            <person name="Saw J.H."/>
            <person name="Jorgensen S.L."/>
            <person name="Zaremba-Niedzwiedzka K."/>
            <person name="Martijn J."/>
            <person name="Lind A.E."/>
            <person name="van Eijk R."/>
            <person name="Schleper C."/>
            <person name="Guy L."/>
            <person name="Ettema T.J."/>
        </authorList>
    </citation>
    <scope>NUCLEOTIDE SEQUENCE</scope>
</reference>
<sequence length="55" mass="6764">MKCKNNCFNDNYKCPHLINAKGYFCVLFQNWIKDMINCDYKRNVRRTFKPLRSNR</sequence>
<evidence type="ECO:0000313" key="1">
    <source>
        <dbReference type="EMBL" id="KKN76954.1"/>
    </source>
</evidence>
<gene>
    <name evidence="1" type="ORF">LCGC14_0364460</name>
</gene>
<dbReference type="AlphaFoldDB" id="A0A0F9TCQ1"/>
<protein>
    <submittedName>
        <fullName evidence="1">Uncharacterized protein</fullName>
    </submittedName>
</protein>